<keyword evidence="3" id="KW-0732">Signal</keyword>
<keyword evidence="5" id="KW-1185">Reference proteome</keyword>
<dbReference type="GO" id="GO:0062129">
    <property type="term" value="C:chitin-based extracellular matrix"/>
    <property type="evidence" value="ECO:0007669"/>
    <property type="project" value="TreeGrafter"/>
</dbReference>
<organism evidence="4 5">
    <name type="scientific">Tropilaelaps mercedesae</name>
    <dbReference type="NCBI Taxonomy" id="418985"/>
    <lineage>
        <taxon>Eukaryota</taxon>
        <taxon>Metazoa</taxon>
        <taxon>Ecdysozoa</taxon>
        <taxon>Arthropoda</taxon>
        <taxon>Chelicerata</taxon>
        <taxon>Arachnida</taxon>
        <taxon>Acari</taxon>
        <taxon>Parasitiformes</taxon>
        <taxon>Mesostigmata</taxon>
        <taxon>Gamasina</taxon>
        <taxon>Dermanyssoidea</taxon>
        <taxon>Laelapidae</taxon>
        <taxon>Tropilaelaps</taxon>
    </lineage>
</organism>
<dbReference type="PANTHER" id="PTHR10380">
    <property type="entry name" value="CUTICLE PROTEIN"/>
    <property type="match status" value="1"/>
</dbReference>
<dbReference type="STRING" id="418985.A0A1V9XP64"/>
<comment type="caution">
    <text evidence="4">The sequence shown here is derived from an EMBL/GenBank/DDBJ whole genome shotgun (WGS) entry which is preliminary data.</text>
</comment>
<dbReference type="Proteomes" id="UP000192247">
    <property type="component" value="Unassembled WGS sequence"/>
</dbReference>
<evidence type="ECO:0000256" key="1">
    <source>
        <dbReference type="ARBA" id="ARBA00022460"/>
    </source>
</evidence>
<evidence type="ECO:0000313" key="4">
    <source>
        <dbReference type="EMBL" id="OQR75261.1"/>
    </source>
</evidence>
<dbReference type="Gene3D" id="3.10.50.10">
    <property type="match status" value="1"/>
</dbReference>
<protein>
    <recommendedName>
        <fullName evidence="6">Cuticle protein 16.8-like</fullName>
    </recommendedName>
</protein>
<dbReference type="AlphaFoldDB" id="A0A1V9XP64"/>
<dbReference type="InParanoid" id="A0A1V9XP64"/>
<dbReference type="FunCoup" id="A0A1V9XP64">
    <property type="interactions" value="11"/>
</dbReference>
<sequence>MLEMFAKILLPCTYALIVLTTVKAAPRFPVPTRLSYGHTVPIAKAAAEAAFGYAASVPVANVAATPLAFGVRVVKSPPLDLSASTLIRAAVYNAAYPAAVAARTTVTVATPATLPSQYAPAPVAAPVYAKARIAPAPLTVTPEFTAPVVKLAPVTTTTKVANVASLHAPQAYSFGYHSVDEYGNRQSRQEQSDANNFKKGSYSYTDAYGISRRVDYIADAAGFRATIATNEPGTAPSAPAGALYNAAVHRKAV</sequence>
<dbReference type="OrthoDB" id="6436213at2759"/>
<evidence type="ECO:0000313" key="5">
    <source>
        <dbReference type="Proteomes" id="UP000192247"/>
    </source>
</evidence>
<evidence type="ECO:0000256" key="3">
    <source>
        <dbReference type="SAM" id="SignalP"/>
    </source>
</evidence>
<dbReference type="InterPro" id="IPR000618">
    <property type="entry name" value="Insect_cuticle"/>
</dbReference>
<evidence type="ECO:0008006" key="6">
    <source>
        <dbReference type="Google" id="ProtNLM"/>
    </source>
</evidence>
<dbReference type="EMBL" id="MNPL01006623">
    <property type="protein sequence ID" value="OQR75261.1"/>
    <property type="molecule type" value="Genomic_DNA"/>
</dbReference>
<dbReference type="Pfam" id="PF00379">
    <property type="entry name" value="Chitin_bind_4"/>
    <property type="match status" value="1"/>
</dbReference>
<keyword evidence="1 2" id="KW-0193">Cuticle</keyword>
<dbReference type="InterPro" id="IPR050468">
    <property type="entry name" value="Cuticle_Struct_Prot"/>
</dbReference>
<gene>
    <name evidence="4" type="ORF">BIW11_00805</name>
</gene>
<proteinExistence type="predicted"/>
<name>A0A1V9XP64_9ACAR</name>
<feature type="chain" id="PRO_5012303172" description="Cuticle protein 16.8-like" evidence="3">
    <location>
        <begin position="25"/>
        <end position="253"/>
    </location>
</feature>
<evidence type="ECO:0000256" key="2">
    <source>
        <dbReference type="PROSITE-ProRule" id="PRU00497"/>
    </source>
</evidence>
<accession>A0A1V9XP64</accession>
<reference evidence="4 5" key="1">
    <citation type="journal article" date="2017" name="Gigascience">
        <title>Draft genome of the honey bee ectoparasitic mite, Tropilaelaps mercedesae, is shaped by the parasitic life history.</title>
        <authorList>
            <person name="Dong X."/>
            <person name="Armstrong S.D."/>
            <person name="Xia D."/>
            <person name="Makepeace B.L."/>
            <person name="Darby A.C."/>
            <person name="Kadowaki T."/>
        </authorList>
    </citation>
    <scope>NUCLEOTIDE SEQUENCE [LARGE SCALE GENOMIC DNA]</scope>
    <source>
        <strain evidence="4">Wuxi-XJTLU</strain>
    </source>
</reference>
<dbReference type="PROSITE" id="PS51155">
    <property type="entry name" value="CHIT_BIND_RR_2"/>
    <property type="match status" value="1"/>
</dbReference>
<dbReference type="InterPro" id="IPR029070">
    <property type="entry name" value="Chitinase_insertion_sf"/>
</dbReference>
<feature type="signal peptide" evidence="3">
    <location>
        <begin position="1"/>
        <end position="24"/>
    </location>
</feature>
<dbReference type="GO" id="GO:0008010">
    <property type="term" value="F:structural constituent of chitin-based larval cuticle"/>
    <property type="evidence" value="ECO:0007669"/>
    <property type="project" value="TreeGrafter"/>
</dbReference>
<dbReference type="PANTHER" id="PTHR10380:SF173">
    <property type="entry name" value="CUTICULAR PROTEIN 47EF, ISOFORM C-RELATED"/>
    <property type="match status" value="1"/>
</dbReference>